<proteinExistence type="predicted"/>
<reference evidence="1" key="1">
    <citation type="journal article" date="2019" name="Sci. Rep.">
        <title>Draft genome of Tanacetum cinerariifolium, the natural source of mosquito coil.</title>
        <authorList>
            <person name="Yamashiro T."/>
            <person name="Shiraishi A."/>
            <person name="Satake H."/>
            <person name="Nakayama K."/>
        </authorList>
    </citation>
    <scope>NUCLEOTIDE SEQUENCE</scope>
</reference>
<protein>
    <submittedName>
        <fullName evidence="1">F-box/kelch-repeat protein At1g51550</fullName>
    </submittedName>
</protein>
<gene>
    <name evidence="1" type="ORF">Tci_890062</name>
</gene>
<dbReference type="AlphaFoldDB" id="A0A699U7Z8"/>
<dbReference type="PANTHER" id="PTHR46175:SF4">
    <property type="entry name" value="BACTERIOOPSIN TRANSCRIPTIONAL ACTIVATOR"/>
    <property type="match status" value="1"/>
</dbReference>
<dbReference type="EMBL" id="BKCJ011305124">
    <property type="protein sequence ID" value="GFD18093.1"/>
    <property type="molecule type" value="Genomic_DNA"/>
</dbReference>
<feature type="non-terminal residue" evidence="1">
    <location>
        <position position="1"/>
    </location>
</feature>
<comment type="caution">
    <text evidence="1">The sequence shown here is derived from an EMBL/GenBank/DDBJ whole genome shotgun (WGS) entry which is preliminary data.</text>
</comment>
<evidence type="ECO:0000313" key="1">
    <source>
        <dbReference type="EMBL" id="GFD18093.1"/>
    </source>
</evidence>
<dbReference type="Pfam" id="PF24681">
    <property type="entry name" value="Kelch_KLHDC2_KLHL20_DRC7"/>
    <property type="match status" value="1"/>
</dbReference>
<organism evidence="1">
    <name type="scientific">Tanacetum cinerariifolium</name>
    <name type="common">Dalmatian daisy</name>
    <name type="synonym">Chrysanthemum cinerariifolium</name>
    <dbReference type="NCBI Taxonomy" id="118510"/>
    <lineage>
        <taxon>Eukaryota</taxon>
        <taxon>Viridiplantae</taxon>
        <taxon>Streptophyta</taxon>
        <taxon>Embryophyta</taxon>
        <taxon>Tracheophyta</taxon>
        <taxon>Spermatophyta</taxon>
        <taxon>Magnoliopsida</taxon>
        <taxon>eudicotyledons</taxon>
        <taxon>Gunneridae</taxon>
        <taxon>Pentapetalae</taxon>
        <taxon>asterids</taxon>
        <taxon>campanulids</taxon>
        <taxon>Asterales</taxon>
        <taxon>Asteraceae</taxon>
        <taxon>Asteroideae</taxon>
        <taxon>Anthemideae</taxon>
        <taxon>Anthemidinae</taxon>
        <taxon>Tanacetum</taxon>
    </lineage>
</organism>
<sequence length="176" mass="19679">HSCVVIGECLVLFGGINNTGIYQNDTWIAQPATNTTLLLWRLLDVCPLAPPTYGAHACSSFDNRRMIIHEGIGLPRMRLNDTWVLHLSDNFCFGTWHQSLTYPVPSPRSGYTLTYIGGTKTLLFGGRGMGYEVLHDVLYFDLSQAHLRWVPVLFKLCNIPDVLSITRVGHSVTMSL</sequence>
<dbReference type="SUPFAM" id="SSF117281">
    <property type="entry name" value="Kelch motif"/>
    <property type="match status" value="1"/>
</dbReference>
<name>A0A699U7Z8_TANCI</name>
<accession>A0A699U7Z8</accession>
<dbReference type="PANTHER" id="PTHR46175">
    <property type="entry name" value="BACTERIOOPSIN TRANSCRIPTIONAL ACTIVATOR"/>
    <property type="match status" value="1"/>
</dbReference>
<dbReference type="Gene3D" id="2.120.10.80">
    <property type="entry name" value="Kelch-type beta propeller"/>
    <property type="match status" value="1"/>
</dbReference>
<dbReference type="InterPro" id="IPR015915">
    <property type="entry name" value="Kelch-typ_b-propeller"/>
</dbReference>